<proteinExistence type="inferred from homology"/>
<protein>
    <recommendedName>
        <fullName evidence="3 9">Translation initiation factor IF-2</fullName>
    </recommendedName>
</protein>
<dbReference type="InterPro" id="IPR000178">
    <property type="entry name" value="TF_IF2_bacterial-like"/>
</dbReference>
<evidence type="ECO:0000256" key="5">
    <source>
        <dbReference type="ARBA" id="ARBA00022540"/>
    </source>
</evidence>
<dbReference type="SUPFAM" id="SSF52156">
    <property type="entry name" value="Initiation factor IF2/eIF5b, domain 3"/>
    <property type="match status" value="1"/>
</dbReference>
<comment type="function">
    <text evidence="9 10">One of the essential components for the initiation of protein synthesis. Protects formylmethionyl-tRNA from spontaneous hydrolysis and promotes its binding to the 30S ribosomal subunits. Also involved in the hydrolysis of GTP during the formation of the 70S ribosomal complex.</text>
</comment>
<evidence type="ECO:0000256" key="6">
    <source>
        <dbReference type="ARBA" id="ARBA00022741"/>
    </source>
</evidence>
<feature type="domain" description="Tr-type G" evidence="13">
    <location>
        <begin position="469"/>
        <end position="638"/>
    </location>
</feature>
<dbReference type="Proteomes" id="UP001209681">
    <property type="component" value="Unassembled WGS sequence"/>
</dbReference>
<dbReference type="InterPro" id="IPR023115">
    <property type="entry name" value="TIF_IF2_dom3"/>
</dbReference>
<evidence type="ECO:0000256" key="12">
    <source>
        <dbReference type="SAM" id="MobiDB-lite"/>
    </source>
</evidence>
<dbReference type="InterPro" id="IPR005225">
    <property type="entry name" value="Small_GTP-bd"/>
</dbReference>
<comment type="caution">
    <text evidence="14">The sequence shown here is derived from an EMBL/GenBank/DDBJ whole genome shotgun (WGS) entry which is preliminary data.</text>
</comment>
<feature type="region of interest" description="Disordered" evidence="12">
    <location>
        <begin position="54"/>
        <end position="383"/>
    </location>
</feature>
<dbReference type="Gene3D" id="3.40.50.300">
    <property type="entry name" value="P-loop containing nucleotide triphosphate hydrolases"/>
    <property type="match status" value="1"/>
</dbReference>
<dbReference type="NCBIfam" id="TIGR00231">
    <property type="entry name" value="small_GTP"/>
    <property type="match status" value="1"/>
</dbReference>
<dbReference type="Pfam" id="PF22042">
    <property type="entry name" value="EF-G_D2"/>
    <property type="match status" value="1"/>
</dbReference>
<dbReference type="PROSITE" id="PS01176">
    <property type="entry name" value="IF2"/>
    <property type="match status" value="1"/>
</dbReference>
<feature type="compositionally biased region" description="Polar residues" evidence="12">
    <location>
        <begin position="306"/>
        <end position="315"/>
    </location>
</feature>
<dbReference type="HAMAP" id="MF_00100_B">
    <property type="entry name" value="IF_2_B"/>
    <property type="match status" value="1"/>
</dbReference>
<dbReference type="Gene3D" id="3.40.50.10050">
    <property type="entry name" value="Translation initiation factor IF- 2, domain 3"/>
    <property type="match status" value="1"/>
</dbReference>
<dbReference type="CDD" id="cd03692">
    <property type="entry name" value="mtIF2_IVc"/>
    <property type="match status" value="1"/>
</dbReference>
<sequence length="971" mass="106450">MGRMRVYELAKELNMTNKALLDKIYKMDGVEVRSHMSALEDGEIETIRRFVMGKDSEEESRRVQPAVVRRRKRRPGRSSGTETSQQQPPSSSETTEPMPSDDTSVSEEKAAEYAALDPEETSLPQRPATKDSASAEQEHPVQKPAKPASGAKIIFRPPESKTEAAVPAPVETQQSPEDTPPAEAPVEEITPAPVSEERTSAVMKDADNLSAEETTTEDTLNKTSDDKPAAEIKKSTESSPEADDATRNDRKKKKSTAAKIIKRIDPAVLQQMKSDRSPSAKQAAKPVAAPAVIPVPEPDPLEILLTSETPSQEAAPSSGSRKKKGKDSLSKDLAETRNDENERRGKKKGRKKSVVEGDALYNRGKKGKKGKKQEQHQKTQITVPKAIKRRIKVDDTIVLSELAKRMGIKASLMIQKLMMMDVMATVNQTIDYDTATVVAGEFGFEVEKAAFEEENILQGHEDRPEELITRAPVVTVMGHVDHGKTSLLDTIRKTRVVTGEAGGITQHIGAYSVETDRGRITFLDTPGHEAFTAMRSRGAKVTDIVILVVAADDGVMPQTVEAINHAKAAEVPIIVAVNKMDKPGAEPDRVKRELSEKGVLAEDWGGDTIFTYVSAKEDTGIDNLLEMVLLQAEVLDLKANPDKKALGHVVEAKLDTGRGPVATVLIQEGTLRTGDAVVCGIHHGKIRAMINDKGDHNAEAGPSIPVEILGLSGVPAAGDELFALKDEKDAKQVSQHRSQKQRAKELARTSRMSLEKLFEQMEEGEVKELNLILKADVQGSIEAIRDSLEKMSTQEVKIHIIHAATGTVTESDISLAAVSNAIILGFNVRPGAKVHEMAKEENVDMRFYDIIYNALKDIQDAMVGMMASTFEEKVLGRAEVRQTFFIPKTGTIAGSFITDGNVYRNQKVRLLRDGVIMYDGRMSSLKRFKEDAREVAKGYECGIGIENYNDIKVGDIIESYEIIEIKPTLKE</sequence>
<feature type="binding site" evidence="9">
    <location>
        <begin position="478"/>
        <end position="485"/>
    </location>
    <ligand>
        <name>GTP</name>
        <dbReference type="ChEBI" id="CHEBI:37565"/>
    </ligand>
</feature>
<dbReference type="Pfam" id="PF00009">
    <property type="entry name" value="GTP_EFTU"/>
    <property type="match status" value="1"/>
</dbReference>
<accession>A0ABT3NCK5</accession>
<dbReference type="InterPro" id="IPR015760">
    <property type="entry name" value="TIF_IF2"/>
</dbReference>
<reference evidence="14 15" key="1">
    <citation type="submission" date="2022-11" db="EMBL/GenBank/DDBJ databases">
        <title>Desulfobotulus tamanensis H1 sp. nov. - anaerobic, alkaliphilic, sulphate reducing bacterium isolated from terrestrial mud volcano.</title>
        <authorList>
            <person name="Frolova A."/>
            <person name="Merkel A.Y."/>
            <person name="Slobodkin A.I."/>
        </authorList>
    </citation>
    <scope>NUCLEOTIDE SEQUENCE [LARGE SCALE GENOMIC DNA]</scope>
    <source>
        <strain evidence="14 15">H1</strain>
    </source>
</reference>
<dbReference type="PANTHER" id="PTHR43381:SF5">
    <property type="entry name" value="TR-TYPE G DOMAIN-CONTAINING PROTEIN"/>
    <property type="match status" value="1"/>
</dbReference>
<evidence type="ECO:0000256" key="4">
    <source>
        <dbReference type="ARBA" id="ARBA00022490"/>
    </source>
</evidence>
<dbReference type="SUPFAM" id="SSF52540">
    <property type="entry name" value="P-loop containing nucleoside triphosphate hydrolases"/>
    <property type="match status" value="1"/>
</dbReference>
<dbReference type="RefSeq" id="WP_265426102.1">
    <property type="nucleotide sequence ID" value="NZ_JAPFPW010000023.1"/>
</dbReference>
<evidence type="ECO:0000256" key="11">
    <source>
        <dbReference type="RuleBase" id="RU000645"/>
    </source>
</evidence>
<evidence type="ECO:0000313" key="15">
    <source>
        <dbReference type="Proteomes" id="UP001209681"/>
    </source>
</evidence>
<feature type="binding site" evidence="9">
    <location>
        <begin position="578"/>
        <end position="581"/>
    </location>
    <ligand>
        <name>GTP</name>
        <dbReference type="ChEBI" id="CHEBI:37565"/>
    </ligand>
</feature>
<feature type="compositionally biased region" description="Low complexity" evidence="12">
    <location>
        <begin position="77"/>
        <end position="100"/>
    </location>
</feature>
<dbReference type="Gene3D" id="1.10.10.2480">
    <property type="match status" value="1"/>
</dbReference>
<dbReference type="InterPro" id="IPR053905">
    <property type="entry name" value="EF-G-like_DII"/>
</dbReference>
<name>A0ABT3NCK5_9BACT</name>
<comment type="similarity">
    <text evidence="2 9 10">Belongs to the TRAFAC class translation factor GTPase superfamily. Classic translation factor GTPase family. IF-2 subfamily.</text>
</comment>
<dbReference type="InterPro" id="IPR036925">
    <property type="entry name" value="TIF_IF2_dom3_sf"/>
</dbReference>
<dbReference type="CDD" id="cd01887">
    <property type="entry name" value="IF2_eIF5B"/>
    <property type="match status" value="1"/>
</dbReference>
<evidence type="ECO:0000256" key="2">
    <source>
        <dbReference type="ARBA" id="ARBA00007733"/>
    </source>
</evidence>
<feature type="compositionally biased region" description="Basic and acidic residues" evidence="12">
    <location>
        <begin position="219"/>
        <end position="236"/>
    </location>
</feature>
<evidence type="ECO:0000256" key="9">
    <source>
        <dbReference type="HAMAP-Rule" id="MF_00100"/>
    </source>
</evidence>
<keyword evidence="5 9" id="KW-0396">Initiation factor</keyword>
<feature type="compositionally biased region" description="Basic and acidic residues" evidence="12">
    <location>
        <begin position="195"/>
        <end position="207"/>
    </location>
</feature>
<evidence type="ECO:0000313" key="14">
    <source>
        <dbReference type="EMBL" id="MCW7755179.1"/>
    </source>
</evidence>
<feature type="compositionally biased region" description="Low complexity" evidence="12">
    <location>
        <begin position="279"/>
        <end position="292"/>
    </location>
</feature>
<keyword evidence="4 9" id="KW-0963">Cytoplasm</keyword>
<keyword evidence="7 9" id="KW-0648">Protein biosynthesis</keyword>
<evidence type="ECO:0000256" key="8">
    <source>
        <dbReference type="ARBA" id="ARBA00023134"/>
    </source>
</evidence>
<dbReference type="InterPro" id="IPR009000">
    <property type="entry name" value="Transl_B-barrel_sf"/>
</dbReference>
<evidence type="ECO:0000256" key="1">
    <source>
        <dbReference type="ARBA" id="ARBA00004496"/>
    </source>
</evidence>
<dbReference type="Pfam" id="PF03144">
    <property type="entry name" value="GTP_EFTU_D2"/>
    <property type="match status" value="1"/>
</dbReference>
<evidence type="ECO:0000256" key="7">
    <source>
        <dbReference type="ARBA" id="ARBA00022917"/>
    </source>
</evidence>
<dbReference type="Pfam" id="PF04760">
    <property type="entry name" value="IF2_N"/>
    <property type="match status" value="2"/>
</dbReference>
<organism evidence="14 15">
    <name type="scientific">Desulfobotulus pelophilus</name>
    <dbReference type="NCBI Taxonomy" id="2823377"/>
    <lineage>
        <taxon>Bacteria</taxon>
        <taxon>Pseudomonadati</taxon>
        <taxon>Thermodesulfobacteriota</taxon>
        <taxon>Desulfobacteria</taxon>
        <taxon>Desulfobacterales</taxon>
        <taxon>Desulfobacteraceae</taxon>
        <taxon>Desulfobotulus</taxon>
    </lineage>
</organism>
<dbReference type="SUPFAM" id="SSF50447">
    <property type="entry name" value="Translation proteins"/>
    <property type="match status" value="2"/>
</dbReference>
<dbReference type="PANTHER" id="PTHR43381">
    <property type="entry name" value="TRANSLATION INITIATION FACTOR IF-2-RELATED"/>
    <property type="match status" value="1"/>
</dbReference>
<feature type="region of interest" description="G-domain" evidence="9">
    <location>
        <begin position="472"/>
        <end position="620"/>
    </location>
</feature>
<evidence type="ECO:0000259" key="13">
    <source>
        <dbReference type="PROSITE" id="PS51722"/>
    </source>
</evidence>
<dbReference type="Gene3D" id="2.40.30.10">
    <property type="entry name" value="Translation factors"/>
    <property type="match status" value="2"/>
</dbReference>
<feature type="binding site" evidence="9">
    <location>
        <begin position="524"/>
        <end position="528"/>
    </location>
    <ligand>
        <name>GTP</name>
        <dbReference type="ChEBI" id="CHEBI:37565"/>
    </ligand>
</feature>
<dbReference type="Pfam" id="PF11987">
    <property type="entry name" value="IF-2"/>
    <property type="match status" value="1"/>
</dbReference>
<evidence type="ECO:0000256" key="10">
    <source>
        <dbReference type="RuleBase" id="RU000644"/>
    </source>
</evidence>
<keyword evidence="6 9" id="KW-0547">Nucleotide-binding</keyword>
<keyword evidence="15" id="KW-1185">Reference proteome</keyword>
<dbReference type="InterPro" id="IPR006847">
    <property type="entry name" value="IF2_N"/>
</dbReference>
<gene>
    <name evidence="9 14" type="primary">infB</name>
    <name evidence="14" type="ORF">OOT00_14415</name>
</gene>
<dbReference type="InterPro" id="IPR044145">
    <property type="entry name" value="IF2_II"/>
</dbReference>
<feature type="compositionally biased region" description="Basic and acidic residues" evidence="12">
    <location>
        <begin position="326"/>
        <end position="343"/>
    </location>
</feature>
<dbReference type="PROSITE" id="PS51722">
    <property type="entry name" value="G_TR_2"/>
    <property type="match status" value="1"/>
</dbReference>
<dbReference type="NCBIfam" id="TIGR00487">
    <property type="entry name" value="IF-2"/>
    <property type="match status" value="1"/>
</dbReference>
<dbReference type="GO" id="GO:0003743">
    <property type="term" value="F:translation initiation factor activity"/>
    <property type="evidence" value="ECO:0007669"/>
    <property type="project" value="UniProtKB-KW"/>
</dbReference>
<comment type="subcellular location">
    <subcellularLocation>
        <location evidence="1 9 11">Cytoplasm</location>
    </subcellularLocation>
</comment>
<dbReference type="CDD" id="cd03702">
    <property type="entry name" value="IF2_mtIF2_II"/>
    <property type="match status" value="1"/>
</dbReference>
<keyword evidence="8 9" id="KW-0342">GTP-binding</keyword>
<dbReference type="EMBL" id="JAPFPW010000023">
    <property type="protein sequence ID" value="MCW7755179.1"/>
    <property type="molecule type" value="Genomic_DNA"/>
</dbReference>
<dbReference type="InterPro" id="IPR004161">
    <property type="entry name" value="EFTu-like_2"/>
</dbReference>
<dbReference type="InterPro" id="IPR000795">
    <property type="entry name" value="T_Tr_GTP-bd_dom"/>
</dbReference>
<dbReference type="InterPro" id="IPR027417">
    <property type="entry name" value="P-loop_NTPase"/>
</dbReference>
<evidence type="ECO:0000256" key="3">
    <source>
        <dbReference type="ARBA" id="ARBA00020675"/>
    </source>
</evidence>